<gene>
    <name evidence="2" type="ORF">NZD89_15650</name>
</gene>
<reference evidence="2" key="1">
    <citation type="submission" date="2022-08" db="EMBL/GenBank/DDBJ databases">
        <title>Alicyclobacillus fastidiosus DSM 17978, complete genome.</title>
        <authorList>
            <person name="Wang Q."/>
            <person name="Cai R."/>
            <person name="Wang Z."/>
        </authorList>
    </citation>
    <scope>NUCLEOTIDE SEQUENCE</scope>
    <source>
        <strain evidence="2">DSM 17978</strain>
    </source>
</reference>
<organism evidence="2 3">
    <name type="scientific">Alicyclobacillus fastidiosus</name>
    <dbReference type="NCBI Taxonomy" id="392011"/>
    <lineage>
        <taxon>Bacteria</taxon>
        <taxon>Bacillati</taxon>
        <taxon>Bacillota</taxon>
        <taxon>Bacilli</taxon>
        <taxon>Bacillales</taxon>
        <taxon>Alicyclobacillaceae</taxon>
        <taxon>Alicyclobacillus</taxon>
    </lineage>
</organism>
<dbReference type="RefSeq" id="WP_268003735.1">
    <property type="nucleotide sequence ID" value="NZ_BSUT01000001.1"/>
</dbReference>
<dbReference type="EMBL" id="CP104067">
    <property type="protein sequence ID" value="WAH39837.1"/>
    <property type="molecule type" value="Genomic_DNA"/>
</dbReference>
<dbReference type="Pfam" id="PF04854">
    <property type="entry name" value="DUF624"/>
    <property type="match status" value="1"/>
</dbReference>
<dbReference type="InterPro" id="IPR006938">
    <property type="entry name" value="DUF624"/>
</dbReference>
<keyword evidence="3" id="KW-1185">Reference proteome</keyword>
<accession>A0ABY6ZAE1</accession>
<keyword evidence="1" id="KW-0812">Transmembrane</keyword>
<name>A0ABY6ZAE1_9BACL</name>
<feature type="transmembrane region" description="Helical" evidence="1">
    <location>
        <begin position="68"/>
        <end position="88"/>
    </location>
</feature>
<evidence type="ECO:0000256" key="1">
    <source>
        <dbReference type="SAM" id="Phobius"/>
    </source>
</evidence>
<keyword evidence="1" id="KW-0472">Membrane</keyword>
<dbReference type="Proteomes" id="UP001164761">
    <property type="component" value="Chromosome"/>
</dbReference>
<feature type="transmembrane region" description="Helical" evidence="1">
    <location>
        <begin position="94"/>
        <end position="120"/>
    </location>
</feature>
<keyword evidence="1" id="KW-1133">Transmembrane helix</keyword>
<feature type="transmembrane region" description="Helical" evidence="1">
    <location>
        <begin position="20"/>
        <end position="47"/>
    </location>
</feature>
<proteinExistence type="predicted"/>
<evidence type="ECO:0000313" key="2">
    <source>
        <dbReference type="EMBL" id="WAH39837.1"/>
    </source>
</evidence>
<evidence type="ECO:0000313" key="3">
    <source>
        <dbReference type="Proteomes" id="UP001164761"/>
    </source>
</evidence>
<protein>
    <submittedName>
        <fullName evidence="2">DUF624 domain-containing protein</fullName>
    </submittedName>
</protein>
<sequence>MFSATGPLYRLGTLIYKYLTLNVLFLAFCIPVVTIPAATAGLFAVARKIVYEKEPFILREFMRGFRKNFKQSLIVGLVTLIVAVFLWMDYRATHLVLGGLLMCVWAVAMFIVLAIFVNVYPLMVHMHLTIKHILLNSVKISMIKPFLSISIVVLTLGFLFLAYIIPILFFTFFFSVLSTTIYYLVNKKFEVLEIASARDAREDG</sequence>